<dbReference type="InterPro" id="IPR033121">
    <property type="entry name" value="PEPTIDASE_A1"/>
</dbReference>
<keyword evidence="4 6" id="KW-0645">Protease</keyword>
<dbReference type="FunFam" id="2.40.70.10:FF:000008">
    <property type="entry name" value="Cathepsin D"/>
    <property type="match status" value="1"/>
</dbReference>
<dbReference type="PANTHER" id="PTHR47966:SF51">
    <property type="entry name" value="BETA-SITE APP-CLEAVING ENZYME, ISOFORM A-RELATED"/>
    <property type="match status" value="1"/>
</dbReference>
<dbReference type="OMA" id="SEICFGC"/>
<dbReference type="KEGG" id="cput:CONPUDRAFT_151723"/>
<dbReference type="PROSITE" id="PS00141">
    <property type="entry name" value="ASP_PROTEASE"/>
    <property type="match status" value="2"/>
</dbReference>
<dbReference type="SUPFAM" id="SSF50630">
    <property type="entry name" value="Acid proteases"/>
    <property type="match status" value="1"/>
</dbReference>
<dbReference type="InterPro" id="IPR034164">
    <property type="entry name" value="Pepsin-like_dom"/>
</dbReference>
<dbReference type="InterPro" id="IPR021109">
    <property type="entry name" value="Peptidase_aspartic_dom_sf"/>
</dbReference>
<evidence type="ECO:0000256" key="2">
    <source>
        <dbReference type="ARBA" id="ARBA00022750"/>
    </source>
</evidence>
<dbReference type="OrthoDB" id="2747330at2759"/>
<evidence type="ECO:0000256" key="1">
    <source>
        <dbReference type="ARBA" id="ARBA00007447"/>
    </source>
</evidence>
<evidence type="ECO:0000256" key="3">
    <source>
        <dbReference type="PIRSR" id="PIRSR601461-1"/>
    </source>
</evidence>
<reference evidence="7" key="1">
    <citation type="journal article" date="2012" name="Science">
        <title>The Paleozoic origin of enzymatic lignin decomposition reconstructed from 31 fungal genomes.</title>
        <authorList>
            <person name="Floudas D."/>
            <person name="Binder M."/>
            <person name="Riley R."/>
            <person name="Barry K."/>
            <person name="Blanchette R.A."/>
            <person name="Henrissat B."/>
            <person name="Martinez A.T."/>
            <person name="Otillar R."/>
            <person name="Spatafora J.W."/>
            <person name="Yadav J.S."/>
            <person name="Aerts A."/>
            <person name="Benoit I."/>
            <person name="Boyd A."/>
            <person name="Carlson A."/>
            <person name="Copeland A."/>
            <person name="Coutinho P.M."/>
            <person name="de Vries R.P."/>
            <person name="Ferreira P."/>
            <person name="Findley K."/>
            <person name="Foster B."/>
            <person name="Gaskell J."/>
            <person name="Glotzer D."/>
            <person name="Gorecki P."/>
            <person name="Heitman J."/>
            <person name="Hesse C."/>
            <person name="Hori C."/>
            <person name="Igarashi K."/>
            <person name="Jurgens J.A."/>
            <person name="Kallen N."/>
            <person name="Kersten P."/>
            <person name="Kohler A."/>
            <person name="Kuees U."/>
            <person name="Kumar T.K.A."/>
            <person name="Kuo A."/>
            <person name="LaButti K."/>
            <person name="Larrondo L.F."/>
            <person name="Lindquist E."/>
            <person name="Ling A."/>
            <person name="Lombard V."/>
            <person name="Lucas S."/>
            <person name="Lundell T."/>
            <person name="Martin R."/>
            <person name="McLaughlin D.J."/>
            <person name="Morgenstern I."/>
            <person name="Morin E."/>
            <person name="Murat C."/>
            <person name="Nagy L.G."/>
            <person name="Nolan M."/>
            <person name="Ohm R.A."/>
            <person name="Patyshakuliyeva A."/>
            <person name="Rokas A."/>
            <person name="Ruiz-Duenas F.J."/>
            <person name="Sabat G."/>
            <person name="Salamov A."/>
            <person name="Samejima M."/>
            <person name="Schmutz J."/>
            <person name="Slot J.C."/>
            <person name="St John F."/>
            <person name="Stenlid J."/>
            <person name="Sun H."/>
            <person name="Sun S."/>
            <person name="Syed K."/>
            <person name="Tsang A."/>
            <person name="Wiebenga A."/>
            <person name="Young D."/>
            <person name="Pisabarro A."/>
            <person name="Eastwood D.C."/>
            <person name="Martin F."/>
            <person name="Cullen D."/>
            <person name="Grigoriev I.V."/>
            <person name="Hibbett D.S."/>
        </authorList>
    </citation>
    <scope>NUCLEOTIDE SEQUENCE [LARGE SCALE GENOMIC DNA]</scope>
    <source>
        <strain evidence="7">RWD-64-598 SS2</strain>
    </source>
</reference>
<dbReference type="Proteomes" id="UP000053558">
    <property type="component" value="Unassembled WGS sequence"/>
</dbReference>
<dbReference type="EMBL" id="JH711576">
    <property type="protein sequence ID" value="EIW82660.1"/>
    <property type="molecule type" value="Genomic_DNA"/>
</dbReference>
<dbReference type="AlphaFoldDB" id="A0A5M3MUD5"/>
<dbReference type="GO" id="GO:0006508">
    <property type="term" value="P:proteolysis"/>
    <property type="evidence" value="ECO:0007669"/>
    <property type="project" value="UniProtKB-KW"/>
</dbReference>
<dbReference type="InterPro" id="IPR001969">
    <property type="entry name" value="Aspartic_peptidase_AS"/>
</dbReference>
<organism evidence="6 7">
    <name type="scientific">Coniophora puteana (strain RWD-64-598)</name>
    <name type="common">Brown rot fungus</name>
    <dbReference type="NCBI Taxonomy" id="741705"/>
    <lineage>
        <taxon>Eukaryota</taxon>
        <taxon>Fungi</taxon>
        <taxon>Dikarya</taxon>
        <taxon>Basidiomycota</taxon>
        <taxon>Agaricomycotina</taxon>
        <taxon>Agaricomycetes</taxon>
        <taxon>Agaricomycetidae</taxon>
        <taxon>Boletales</taxon>
        <taxon>Coniophorineae</taxon>
        <taxon>Coniophoraceae</taxon>
        <taxon>Coniophora</taxon>
    </lineage>
</organism>
<protein>
    <submittedName>
        <fullName evidence="6">Acid protease</fullName>
    </submittedName>
</protein>
<accession>A0A5M3MUD5</accession>
<dbReference type="PRINTS" id="PR00792">
    <property type="entry name" value="PEPSIN"/>
</dbReference>
<feature type="active site" evidence="3">
    <location>
        <position position="149"/>
    </location>
</feature>
<keyword evidence="2 4" id="KW-0064">Aspartyl protease</keyword>
<dbReference type="GO" id="GO:0004190">
    <property type="term" value="F:aspartic-type endopeptidase activity"/>
    <property type="evidence" value="ECO:0007669"/>
    <property type="project" value="UniProtKB-KW"/>
</dbReference>
<name>A0A5M3MUD5_CONPW</name>
<keyword evidence="7" id="KW-1185">Reference proteome</keyword>
<proteinExistence type="inferred from homology"/>
<keyword evidence="4" id="KW-0378">Hydrolase</keyword>
<comment type="similarity">
    <text evidence="1 4">Belongs to the peptidase A1 family.</text>
</comment>
<dbReference type="CDD" id="cd05471">
    <property type="entry name" value="pepsin_like"/>
    <property type="match status" value="1"/>
</dbReference>
<dbReference type="Gene3D" id="2.40.70.10">
    <property type="entry name" value="Acid Proteases"/>
    <property type="match status" value="2"/>
</dbReference>
<dbReference type="PANTHER" id="PTHR47966">
    <property type="entry name" value="BETA-SITE APP-CLEAVING ENZYME, ISOFORM A-RELATED"/>
    <property type="match status" value="1"/>
</dbReference>
<dbReference type="Pfam" id="PF00026">
    <property type="entry name" value="Asp"/>
    <property type="match status" value="1"/>
</dbReference>
<evidence type="ECO:0000313" key="6">
    <source>
        <dbReference type="EMBL" id="EIW82660.1"/>
    </source>
</evidence>
<dbReference type="RefSeq" id="XP_007766666.1">
    <property type="nucleotide sequence ID" value="XM_007768476.1"/>
</dbReference>
<comment type="caution">
    <text evidence="6">The sequence shown here is derived from an EMBL/GenBank/DDBJ whole genome shotgun (WGS) entry which is preliminary data.</text>
</comment>
<evidence type="ECO:0000259" key="5">
    <source>
        <dbReference type="PROSITE" id="PS51767"/>
    </source>
</evidence>
<feature type="active site" evidence="3">
    <location>
        <position position="325"/>
    </location>
</feature>
<gene>
    <name evidence="6" type="ORF">CONPUDRAFT_151723</name>
</gene>
<evidence type="ECO:0000256" key="4">
    <source>
        <dbReference type="RuleBase" id="RU000454"/>
    </source>
</evidence>
<dbReference type="PROSITE" id="PS51767">
    <property type="entry name" value="PEPTIDASE_A1"/>
    <property type="match status" value="1"/>
</dbReference>
<dbReference type="InterPro" id="IPR001461">
    <property type="entry name" value="Aspartic_peptidase_A1"/>
</dbReference>
<feature type="domain" description="Peptidase A1" evidence="5">
    <location>
        <begin position="131"/>
        <end position="439"/>
    </location>
</feature>
<evidence type="ECO:0000313" key="7">
    <source>
        <dbReference type="Proteomes" id="UP000053558"/>
    </source>
</evidence>
<sequence>MLIRNATVLNEGVGLEKVAFVADATNIDDLPIFDPTTVYKEIQAVMAKYDKAESFIRGAGLNAEPAALNPALRAVLDPLSDAATVFNGTVNEYRPYENAAMPTPLEHSTPFTESAEGPLTDDIKGTLDLEYYGGLTFGTPAQSLTVDIDTGSADLWIPVACTECNDAQFDTTRSSTYANMGKPFSVTYGSGSVSGTLARDTVSAGSLTIEDQYFGAVNRVSNDFNNSPSDGLIGLAFSTIATSGKPTFFENLISENKVSAPLFSVSFERQKEYGSEICFGCWDASQAAGPVSWVPVTSKTYWAVSMDGMIVNQKTVPTVLTGIIDTGTTLVYVPSYIAQQFYAQIPGASKATDYGDQFYSYPCSESSSLTISLSFDNKPFSIDMRDFNLGQDGYNSGRCIGGVLSLSNFPDDLAIVGDEFIKSWYTTFDYSHNARVGFAPSIHNTPASQ</sequence>
<dbReference type="GeneID" id="19202914"/>